<reference evidence="1" key="1">
    <citation type="submission" date="2020-11" db="EMBL/GenBank/DDBJ databases">
        <authorList>
            <consortium name="DOE Joint Genome Institute"/>
            <person name="Ahrendt S."/>
            <person name="Riley R."/>
            <person name="Andreopoulos W."/>
            <person name="Labutti K."/>
            <person name="Pangilinan J."/>
            <person name="Ruiz-Duenas F.J."/>
            <person name="Barrasa J.M."/>
            <person name="Sanchez-Garcia M."/>
            <person name="Camarero S."/>
            <person name="Miyauchi S."/>
            <person name="Serrano A."/>
            <person name="Linde D."/>
            <person name="Babiker R."/>
            <person name="Drula E."/>
            <person name="Ayuso-Fernandez I."/>
            <person name="Pacheco R."/>
            <person name="Padilla G."/>
            <person name="Ferreira P."/>
            <person name="Barriuso J."/>
            <person name="Kellner H."/>
            <person name="Castanera R."/>
            <person name="Alfaro M."/>
            <person name="Ramirez L."/>
            <person name="Pisabarro A.G."/>
            <person name="Kuo A."/>
            <person name="Tritt A."/>
            <person name="Lipzen A."/>
            <person name="He G."/>
            <person name="Yan M."/>
            <person name="Ng V."/>
            <person name="Cullen D."/>
            <person name="Martin F."/>
            <person name="Rosso M.-N."/>
            <person name="Henrissat B."/>
            <person name="Hibbett D."/>
            <person name="Martinez A.T."/>
            <person name="Grigoriev I.V."/>
        </authorList>
    </citation>
    <scope>NUCLEOTIDE SEQUENCE</scope>
    <source>
        <strain evidence="1">CBS 506.95</strain>
    </source>
</reference>
<dbReference type="OrthoDB" id="5535068at2759"/>
<evidence type="ECO:0000313" key="2">
    <source>
        <dbReference type="Proteomes" id="UP000807306"/>
    </source>
</evidence>
<gene>
    <name evidence="1" type="ORF">CPB83DRAFT_840889</name>
</gene>
<comment type="caution">
    <text evidence="1">The sequence shown here is derived from an EMBL/GenBank/DDBJ whole genome shotgun (WGS) entry which is preliminary data.</text>
</comment>
<evidence type="ECO:0000313" key="1">
    <source>
        <dbReference type="EMBL" id="KAF9521906.1"/>
    </source>
</evidence>
<dbReference type="AlphaFoldDB" id="A0A9P6E3K8"/>
<name>A0A9P6E3K8_9AGAR</name>
<sequence>MPNDKTYNITMRDANGGKGSIFTTTSLHVGQTVPSNLLLGRPWQQEYYVSIVERKSGTSHEVAYFPICVYSAFTGRDSPTDWNQDEREAAKALVRLRNPIPLTRHDTRLVEQQVRIPLNEETPFLSKRDLNS</sequence>
<protein>
    <submittedName>
        <fullName evidence="1">Uncharacterized protein</fullName>
    </submittedName>
</protein>
<dbReference type="EMBL" id="MU157975">
    <property type="protein sequence ID" value="KAF9521906.1"/>
    <property type="molecule type" value="Genomic_DNA"/>
</dbReference>
<dbReference type="Proteomes" id="UP000807306">
    <property type="component" value="Unassembled WGS sequence"/>
</dbReference>
<keyword evidence="2" id="KW-1185">Reference proteome</keyword>
<accession>A0A9P6E3K8</accession>
<organism evidence="1 2">
    <name type="scientific">Crepidotus variabilis</name>
    <dbReference type="NCBI Taxonomy" id="179855"/>
    <lineage>
        <taxon>Eukaryota</taxon>
        <taxon>Fungi</taxon>
        <taxon>Dikarya</taxon>
        <taxon>Basidiomycota</taxon>
        <taxon>Agaricomycotina</taxon>
        <taxon>Agaricomycetes</taxon>
        <taxon>Agaricomycetidae</taxon>
        <taxon>Agaricales</taxon>
        <taxon>Agaricineae</taxon>
        <taxon>Crepidotaceae</taxon>
        <taxon>Crepidotus</taxon>
    </lineage>
</organism>
<proteinExistence type="predicted"/>